<name>A0AAJ3U1Q9_ECOLX</name>
<dbReference type="FunFam" id="2.40.128.300:FF:000001">
    <property type="entry name" value="Copper homeostasis/adhesion lipoprotein NlpE"/>
    <property type="match status" value="1"/>
</dbReference>
<dbReference type="InterPro" id="IPR033450">
    <property type="entry name" value="NlpE_C"/>
</dbReference>
<gene>
    <name evidence="2" type="ORF">EATG_03487</name>
</gene>
<dbReference type="InterPro" id="IPR038139">
    <property type="entry name" value="NlpE_C_sf"/>
</dbReference>
<dbReference type="Gene3D" id="2.40.50.540">
    <property type="match status" value="1"/>
</dbReference>
<protein>
    <submittedName>
        <fullName evidence="2">Copper homeostasis protein (Lipoprotein)</fullName>
    </submittedName>
</protein>
<feature type="domain" description="NlpE C-terminal OB" evidence="1">
    <location>
        <begin position="158"/>
        <end position="246"/>
    </location>
</feature>
<dbReference type="Gene3D" id="2.40.128.300">
    <property type="match status" value="1"/>
</dbReference>
<dbReference type="NCBIfam" id="NF007814">
    <property type="entry name" value="PRK10523.1"/>
    <property type="match status" value="1"/>
</dbReference>
<evidence type="ECO:0000313" key="2">
    <source>
        <dbReference type="EMBL" id="OSL50960.1"/>
    </source>
</evidence>
<dbReference type="Pfam" id="PF17185">
    <property type="entry name" value="NlpE_C"/>
    <property type="match status" value="1"/>
</dbReference>
<dbReference type="InterPro" id="IPR007298">
    <property type="entry name" value="Cu-R_lipoprotein_NlpE"/>
</dbReference>
<dbReference type="Pfam" id="PF04170">
    <property type="entry name" value="NlpE"/>
    <property type="match status" value="1"/>
</dbReference>
<dbReference type="AlphaFoldDB" id="A0AAJ3U1Q9"/>
<evidence type="ECO:0000313" key="3">
    <source>
        <dbReference type="Proteomes" id="UP000243401"/>
    </source>
</evidence>
<sequence length="250" mass="27381">MAKCAAVGNKKKEWMVKKAIVTAMAVISLFTLMGCNNRAEVDTLSPAQAAELKPMPQSWRGVLPCADCEGIETSLFLEKDGTWVMNERYLGAREEPSSFASYGTWARTADKLVLTDSKGEKSYYRAKGDALEMLDREGNPIESQFNYTLEPAKSSLPMTPMTLRGMYFYMADAATFTDCATGKRFMVANNAELERGYLAARGNSEKTVLLSVEGHFTLEANPDTGAPTKVLAPDTAGKFYPNQDCSSLGQ</sequence>
<accession>A0AAJ3U1Q9</accession>
<reference evidence="2 3" key="1">
    <citation type="submission" date="2010-04" db="EMBL/GenBank/DDBJ databases">
        <title>The Genome Sequence of Escherichia coli H605.</title>
        <authorList>
            <consortium name="The Broad Institute Genome Sequencing Platform"/>
            <consortium name="The Broad Institute Genome Sequencing Center for Infectious Disease"/>
            <person name="Feldgarden M."/>
            <person name="Gordon D.M."/>
            <person name="Johnson J.R."/>
            <person name="Johnston B.D."/>
            <person name="Young S."/>
            <person name="Zeng Q."/>
            <person name="Koehrsen M."/>
            <person name="Alvarado L."/>
            <person name="Berlin A.M."/>
            <person name="Borenstein D."/>
            <person name="Chapman S.B."/>
            <person name="Chen Z."/>
            <person name="Engels R."/>
            <person name="Freedman E."/>
            <person name="Gellesch M."/>
            <person name="Goldberg J."/>
            <person name="Griggs A."/>
            <person name="Gujja S."/>
            <person name="Heilman E.R."/>
            <person name="Heiman D.I."/>
            <person name="Hepburn T.A."/>
            <person name="Howarth C."/>
            <person name="Jen D."/>
            <person name="Larson L."/>
            <person name="Mehta T."/>
            <person name="Park D."/>
            <person name="Pearson M."/>
            <person name="Richards J."/>
            <person name="Roberts A."/>
            <person name="Saif S."/>
            <person name="Shea T.D."/>
            <person name="Shenoy N."/>
            <person name="Sisk P."/>
            <person name="Stolte C."/>
            <person name="Sykes S.N."/>
            <person name="Walk T."/>
            <person name="White J."/>
            <person name="Yandava C."/>
            <person name="Haas B."/>
            <person name="Henn M.R."/>
            <person name="Nusbaum C."/>
            <person name="Birren B."/>
        </authorList>
    </citation>
    <scope>NUCLEOTIDE SEQUENCE [LARGE SCALE GENOMIC DNA]</scope>
    <source>
        <strain evidence="2 3">H605</strain>
    </source>
</reference>
<dbReference type="Proteomes" id="UP000243401">
    <property type="component" value="Unassembled WGS sequence"/>
</dbReference>
<proteinExistence type="predicted"/>
<comment type="caution">
    <text evidence="2">The sequence shown here is derived from an EMBL/GenBank/DDBJ whole genome shotgun (WGS) entry which is preliminary data.</text>
</comment>
<dbReference type="InterPro" id="IPR043176">
    <property type="entry name" value="NlpE_N_sf"/>
</dbReference>
<dbReference type="EMBL" id="ADJX01000001">
    <property type="protein sequence ID" value="OSL50960.1"/>
    <property type="molecule type" value="Genomic_DNA"/>
</dbReference>
<evidence type="ECO:0000259" key="1">
    <source>
        <dbReference type="Pfam" id="PF17185"/>
    </source>
</evidence>
<dbReference type="PROSITE" id="PS51257">
    <property type="entry name" value="PROKAR_LIPOPROTEIN"/>
    <property type="match status" value="1"/>
</dbReference>
<organism evidence="2 3">
    <name type="scientific">Escherichia coli H605</name>
    <dbReference type="NCBI Taxonomy" id="656410"/>
    <lineage>
        <taxon>Bacteria</taxon>
        <taxon>Pseudomonadati</taxon>
        <taxon>Pseudomonadota</taxon>
        <taxon>Gammaproteobacteria</taxon>
        <taxon>Enterobacterales</taxon>
        <taxon>Enterobacteriaceae</taxon>
        <taxon>Escherichia</taxon>
    </lineage>
</organism>